<evidence type="ECO:0000259" key="2">
    <source>
        <dbReference type="Pfam" id="PF06580"/>
    </source>
</evidence>
<dbReference type="InterPro" id="IPR050640">
    <property type="entry name" value="Bact_2-comp_sensor_kinase"/>
</dbReference>
<dbReference type="SUPFAM" id="SSF63829">
    <property type="entry name" value="Calcium-dependent phosphotriesterase"/>
    <property type="match status" value="1"/>
</dbReference>
<name>A0A5B8V3E7_9BACT</name>
<dbReference type="PANTHER" id="PTHR34220:SF7">
    <property type="entry name" value="SENSOR HISTIDINE KINASE YPDA"/>
    <property type="match status" value="1"/>
</dbReference>
<accession>A0A5B8V3E7</accession>
<dbReference type="KEGG" id="pgin:FRZ67_01010"/>
<keyword evidence="5" id="KW-1185">Reference proteome</keyword>
<dbReference type="Proteomes" id="UP000321533">
    <property type="component" value="Chromosome"/>
</dbReference>
<dbReference type="InterPro" id="IPR013783">
    <property type="entry name" value="Ig-like_fold"/>
</dbReference>
<keyword evidence="1" id="KW-0812">Transmembrane</keyword>
<reference evidence="4 5" key="1">
    <citation type="journal article" date="2016" name="Int. J. Syst. Evol. Microbiol.">
        <title>Panacibacter ginsenosidivorans gen. nov., sp. nov., with ginsenoside converting activity isolated from soil of a ginseng field.</title>
        <authorList>
            <person name="Siddiqi M.Z."/>
            <person name="Muhammad Shafi S."/>
            <person name="Choi K.D."/>
            <person name="Im W.T."/>
        </authorList>
    </citation>
    <scope>NUCLEOTIDE SEQUENCE [LARGE SCALE GENOMIC DNA]</scope>
    <source>
        <strain evidence="4 5">Gsoil1550</strain>
    </source>
</reference>
<evidence type="ECO:0008006" key="6">
    <source>
        <dbReference type="Google" id="ProtNLM"/>
    </source>
</evidence>
<dbReference type="GO" id="GO:0016020">
    <property type="term" value="C:membrane"/>
    <property type="evidence" value="ECO:0007669"/>
    <property type="project" value="InterPro"/>
</dbReference>
<dbReference type="InterPro" id="IPR010559">
    <property type="entry name" value="Sig_transdc_His_kin_internal"/>
</dbReference>
<organism evidence="4 5">
    <name type="scientific">Panacibacter ginsenosidivorans</name>
    <dbReference type="NCBI Taxonomy" id="1813871"/>
    <lineage>
        <taxon>Bacteria</taxon>
        <taxon>Pseudomonadati</taxon>
        <taxon>Bacteroidota</taxon>
        <taxon>Chitinophagia</taxon>
        <taxon>Chitinophagales</taxon>
        <taxon>Chitinophagaceae</taxon>
        <taxon>Panacibacter</taxon>
    </lineage>
</organism>
<dbReference type="SUPFAM" id="SSF101898">
    <property type="entry name" value="NHL repeat"/>
    <property type="match status" value="1"/>
</dbReference>
<proteinExistence type="predicted"/>
<dbReference type="GO" id="GO:0000155">
    <property type="term" value="F:phosphorelay sensor kinase activity"/>
    <property type="evidence" value="ECO:0007669"/>
    <property type="project" value="InterPro"/>
</dbReference>
<dbReference type="EMBL" id="CP042435">
    <property type="protein sequence ID" value="QEC65950.1"/>
    <property type="molecule type" value="Genomic_DNA"/>
</dbReference>
<protein>
    <recommendedName>
        <fullName evidence="6">Signal transduction histidine kinase internal region domain-containing protein</fullName>
    </recommendedName>
</protein>
<evidence type="ECO:0000256" key="1">
    <source>
        <dbReference type="SAM" id="Phobius"/>
    </source>
</evidence>
<dbReference type="Pfam" id="PF07494">
    <property type="entry name" value="Reg_prop"/>
    <property type="match status" value="1"/>
</dbReference>
<dbReference type="Pfam" id="PF06580">
    <property type="entry name" value="His_kinase"/>
    <property type="match status" value="1"/>
</dbReference>
<dbReference type="SUPFAM" id="SSF55874">
    <property type="entry name" value="ATPase domain of HSP90 chaperone/DNA topoisomerase II/histidine kinase"/>
    <property type="match status" value="1"/>
</dbReference>
<evidence type="ECO:0000313" key="4">
    <source>
        <dbReference type="EMBL" id="QEC65950.1"/>
    </source>
</evidence>
<dbReference type="Gene3D" id="2.130.10.10">
    <property type="entry name" value="YVTN repeat-like/Quinoprotein amine dehydrogenase"/>
    <property type="match status" value="2"/>
</dbReference>
<dbReference type="InterPro" id="IPR015943">
    <property type="entry name" value="WD40/YVTN_repeat-like_dom_sf"/>
</dbReference>
<dbReference type="InterPro" id="IPR011123">
    <property type="entry name" value="Y_Y_Y"/>
</dbReference>
<feature type="domain" description="Signal transduction histidine kinase internal region" evidence="2">
    <location>
        <begin position="772"/>
        <end position="851"/>
    </location>
</feature>
<dbReference type="PANTHER" id="PTHR34220">
    <property type="entry name" value="SENSOR HISTIDINE KINASE YPDA"/>
    <property type="match status" value="1"/>
</dbReference>
<keyword evidence="1" id="KW-0472">Membrane</keyword>
<dbReference type="AlphaFoldDB" id="A0A5B8V3E7"/>
<dbReference type="InterPro" id="IPR011110">
    <property type="entry name" value="Reg_prop"/>
</dbReference>
<evidence type="ECO:0000313" key="5">
    <source>
        <dbReference type="Proteomes" id="UP000321533"/>
    </source>
</evidence>
<feature type="domain" description="Two component regulator three Y" evidence="3">
    <location>
        <begin position="661"/>
        <end position="720"/>
    </location>
</feature>
<dbReference type="Gene3D" id="3.30.565.10">
    <property type="entry name" value="Histidine kinase-like ATPase, C-terminal domain"/>
    <property type="match status" value="1"/>
</dbReference>
<dbReference type="Gene3D" id="2.60.40.10">
    <property type="entry name" value="Immunoglobulins"/>
    <property type="match status" value="1"/>
</dbReference>
<sequence length="978" mass="111131">MHLLLLHNFSLMPTRFFNILICLFFTFSSLAQDYNYQHYDLTNGLSGLTVYSMVQDNDGYLWFGTETGLSRFDGIHFKNFTTADGLTDNEVLKLYVDSKNRIWIISFTNSVCYYKNGVIYSPKNDPVLAKIKFSSEPRDICEDSNGNIILIEISSIHIIDTSGSIHYINNYQSHSFINNSLGNNSHGNIAVLTTLVTRNTNNLGELQIDKNNFSISYAMFLTSLNLVNTNTTIRHGKLFVYPTKGKIHINIEGLNVSKDIDIPPFFTSLSYLNDSLITINCTNKILLYNINQWKILSVFAISAQVNSCFKDTEGNYWFATNGYGIYRLGSLAFKNYDINFNGNLLPVYSIVKNGHVVSAGTNNSLVWKIDLRSDKLDYTKLNTNLVGRVTSLIVSQDKLIAGASGVHFILRDGKETALVNAFAYAVKNIFTYDDKLLVATGRLVFEISKKDSSNFDTIWNQRATCAYKFDSLYYIGTIHGLYKINQNKEQTFIGDNESILASRISQLSRIGDTLWIATYGNGVVGYANNKIFVHITESEGLTSNMCRVITAQNHYLLVGTDKGLNKISFEGTKYKISKYTSSNGLNCDIINCVYTENDTIYIGTPYGLTFFDPSKVDNNSISVLNIDNVISKKHKWSSLERNFYLSADDNNLSVDFSCVSFKSQGNITYYYRLSGVDTEWRKTKENKLDFPSLSSGNYILELYAVNAFGKKSNSIKITFSVGKFFYQESWFIGLLVALTGISIWFLVVNRIKKIQNNEKEKLKTQKRLSELEQMAFRAQMNPHFIFNCLNSIQQYIFSKSIFDANKFITEFASLIRQTMDISARSFISLDEEIKYLTTYLKLEYTRFEENFDYTIIVAPNMRFEGVYLPPLLLQPFVENSIRHGIRNLAVERGIVTVNFSIKNQFLVCVIEDNGIGRASAAALKTFNKDEHQSKGMSIIEKRIEVLNSENAEKITMKVEDAFPEEVNKGTRITLYIPI</sequence>
<feature type="transmembrane region" description="Helical" evidence="1">
    <location>
        <begin position="730"/>
        <end position="751"/>
    </location>
</feature>
<dbReference type="Pfam" id="PF07495">
    <property type="entry name" value="Y_Y_Y"/>
    <property type="match status" value="1"/>
</dbReference>
<evidence type="ECO:0000259" key="3">
    <source>
        <dbReference type="Pfam" id="PF07495"/>
    </source>
</evidence>
<keyword evidence="1" id="KW-1133">Transmembrane helix</keyword>
<gene>
    <name evidence="4" type="ORF">FRZ67_01010</name>
</gene>
<dbReference type="InterPro" id="IPR036890">
    <property type="entry name" value="HATPase_C_sf"/>
</dbReference>